<sequence>EEALAAQPLETLEALAALAEAALPRVRNAIVAARVAAARSEAVEAAGCAVCLAASRDTFLNCGHIICRGCAERVDRCPICRAPISNRSRAFV</sequence>
<keyword evidence="7" id="KW-1185">Reference proteome</keyword>
<dbReference type="SUPFAM" id="SSF57850">
    <property type="entry name" value="RING/U-box"/>
    <property type="match status" value="1"/>
</dbReference>
<keyword evidence="2 4" id="KW-0863">Zinc-finger</keyword>
<keyword evidence="1" id="KW-0479">Metal-binding</keyword>
<dbReference type="InterPro" id="IPR013083">
    <property type="entry name" value="Znf_RING/FYVE/PHD"/>
</dbReference>
<comment type="caution">
    <text evidence="6">The sequence shown here is derived from an EMBL/GenBank/DDBJ whole genome shotgun (WGS) entry which is preliminary data.</text>
</comment>
<dbReference type="Gene3D" id="3.30.40.10">
    <property type="entry name" value="Zinc/RING finger domain, C3HC4 (zinc finger)"/>
    <property type="match status" value="1"/>
</dbReference>
<feature type="non-terminal residue" evidence="6">
    <location>
        <position position="1"/>
    </location>
</feature>
<dbReference type="OrthoDB" id="552209at2759"/>
<name>A0A2J7ZLS4_9CHLO</name>
<evidence type="ECO:0000313" key="7">
    <source>
        <dbReference type="Proteomes" id="UP000236333"/>
    </source>
</evidence>
<dbReference type="InterPro" id="IPR017907">
    <property type="entry name" value="Znf_RING_CS"/>
</dbReference>
<accession>A0A2J7ZLS4</accession>
<dbReference type="PANTHER" id="PTHR14879:SF5">
    <property type="entry name" value="RING-TYPE DOMAIN-CONTAINING PROTEIN"/>
    <property type="match status" value="1"/>
</dbReference>
<reference evidence="6 7" key="1">
    <citation type="journal article" date="2017" name="Mol. Biol. Evol.">
        <title>The 4-celled Tetrabaena socialis nuclear genome reveals the essential components for genetic control of cell number at the origin of multicellularity in the volvocine lineage.</title>
        <authorList>
            <person name="Featherston J."/>
            <person name="Arakaki Y."/>
            <person name="Hanschen E.R."/>
            <person name="Ferris P.J."/>
            <person name="Michod R.E."/>
            <person name="Olson B.J.S.C."/>
            <person name="Nozaki H."/>
            <person name="Durand P.M."/>
        </authorList>
    </citation>
    <scope>NUCLEOTIDE SEQUENCE [LARGE SCALE GENOMIC DNA]</scope>
    <source>
        <strain evidence="6 7">NIES-571</strain>
    </source>
</reference>
<organism evidence="6 7">
    <name type="scientific">Tetrabaena socialis</name>
    <dbReference type="NCBI Taxonomy" id="47790"/>
    <lineage>
        <taxon>Eukaryota</taxon>
        <taxon>Viridiplantae</taxon>
        <taxon>Chlorophyta</taxon>
        <taxon>core chlorophytes</taxon>
        <taxon>Chlorophyceae</taxon>
        <taxon>CS clade</taxon>
        <taxon>Chlamydomonadales</taxon>
        <taxon>Tetrabaenaceae</taxon>
        <taxon>Tetrabaena</taxon>
    </lineage>
</organism>
<dbReference type="PROSITE" id="PS00518">
    <property type="entry name" value="ZF_RING_1"/>
    <property type="match status" value="1"/>
</dbReference>
<dbReference type="Pfam" id="PF13920">
    <property type="entry name" value="zf-C3HC4_3"/>
    <property type="match status" value="1"/>
</dbReference>
<evidence type="ECO:0000256" key="4">
    <source>
        <dbReference type="PROSITE-ProRule" id="PRU00175"/>
    </source>
</evidence>
<proteinExistence type="predicted"/>
<dbReference type="GO" id="GO:0008270">
    <property type="term" value="F:zinc ion binding"/>
    <property type="evidence" value="ECO:0007669"/>
    <property type="project" value="UniProtKB-KW"/>
</dbReference>
<dbReference type="PANTHER" id="PTHR14879">
    <property type="entry name" value="CASPASE REGULATOR, RING FINGER DOMAIN-CONTAINING"/>
    <property type="match status" value="1"/>
</dbReference>
<evidence type="ECO:0000256" key="3">
    <source>
        <dbReference type="ARBA" id="ARBA00022833"/>
    </source>
</evidence>
<dbReference type="AlphaFoldDB" id="A0A2J7ZLS4"/>
<evidence type="ECO:0000259" key="5">
    <source>
        <dbReference type="PROSITE" id="PS50089"/>
    </source>
</evidence>
<dbReference type="InterPro" id="IPR051728">
    <property type="entry name" value="RING-FYVE_E3_ubiquitin-ligase"/>
</dbReference>
<evidence type="ECO:0000256" key="2">
    <source>
        <dbReference type="ARBA" id="ARBA00022771"/>
    </source>
</evidence>
<dbReference type="SMART" id="SM00184">
    <property type="entry name" value="RING"/>
    <property type="match status" value="1"/>
</dbReference>
<keyword evidence="3" id="KW-0862">Zinc</keyword>
<evidence type="ECO:0000256" key="1">
    <source>
        <dbReference type="ARBA" id="ARBA00022723"/>
    </source>
</evidence>
<dbReference type="PROSITE" id="PS50089">
    <property type="entry name" value="ZF_RING_2"/>
    <property type="match status" value="1"/>
</dbReference>
<gene>
    <name evidence="6" type="ORF">TSOC_012914</name>
</gene>
<dbReference type="EMBL" id="PGGS01000975">
    <property type="protein sequence ID" value="PNH01215.1"/>
    <property type="molecule type" value="Genomic_DNA"/>
</dbReference>
<evidence type="ECO:0000313" key="6">
    <source>
        <dbReference type="EMBL" id="PNH01215.1"/>
    </source>
</evidence>
<dbReference type="InterPro" id="IPR001841">
    <property type="entry name" value="Znf_RING"/>
</dbReference>
<feature type="domain" description="RING-type" evidence="5">
    <location>
        <begin position="48"/>
        <end position="81"/>
    </location>
</feature>
<dbReference type="Proteomes" id="UP000236333">
    <property type="component" value="Unassembled WGS sequence"/>
</dbReference>
<protein>
    <submittedName>
        <fullName evidence="6">Putative RING finger protein</fullName>
    </submittedName>
</protein>